<feature type="transmembrane region" description="Helical" evidence="4">
    <location>
        <begin position="6"/>
        <end position="27"/>
    </location>
</feature>
<sequence>MGQIDFLIYLAGVSLSSFAFFILYVLILKHLTFFKINRIYLLSALLFSFAIPCIKIDTDHRVIDVHNDPEIYHQIEHLSTLSSQPFIGNDQTSLSLAGIIIYIYIFITAALFCKGVHGLFQIVKHTKKKAVEVRGLKVIYKHSGFVNCSFFNYVFINPASFNVEEIKMLLQHEHVHAKQWHSADKIFLLFCKTILWFNPLIYWYDTALEQAHEFEADAITSKTEDPESYARLLIRMGSDKKSHILTHHFGKHPVKARILMLFAARSKAVSATVYLLAIPVFIGLILVFSVKLAAAYPSSGPVFTLILDAGHGGSDEGAAAGDITEKELSLGLVKQIQSLAEAKGISVISTRNDDSNLSLKNRGLARGDIMLSVHYNTSDNRNKSGIEILSGISANSSRRSVIKNLSLALYQQLSLLDGIATENLSREVTGSYLLDKSVSPAIMLELGYLSNTNDRQFITSPAHQNELSEAIVNSVLAYREAQIQHK</sequence>
<evidence type="ECO:0000256" key="4">
    <source>
        <dbReference type="SAM" id="Phobius"/>
    </source>
</evidence>
<evidence type="ECO:0000256" key="3">
    <source>
        <dbReference type="ARBA" id="ARBA00022801"/>
    </source>
</evidence>
<keyword evidence="4" id="KW-0472">Membrane</keyword>
<accession>A0A521AJR4</accession>
<evidence type="ECO:0000313" key="6">
    <source>
        <dbReference type="EMBL" id="SMO35008.1"/>
    </source>
</evidence>
<dbReference type="InterPro" id="IPR002508">
    <property type="entry name" value="MurNAc-LAA_cat"/>
</dbReference>
<feature type="transmembrane region" description="Helical" evidence="4">
    <location>
        <begin position="39"/>
        <end position="58"/>
    </location>
</feature>
<dbReference type="AlphaFoldDB" id="A0A521AJR4"/>
<dbReference type="GO" id="GO:0008745">
    <property type="term" value="F:N-acetylmuramoyl-L-alanine amidase activity"/>
    <property type="evidence" value="ECO:0007669"/>
    <property type="project" value="UniProtKB-EC"/>
</dbReference>
<keyword evidence="4" id="KW-1133">Transmembrane helix</keyword>
<dbReference type="PANTHER" id="PTHR30404:SF0">
    <property type="entry name" value="N-ACETYLMURAMOYL-L-ALANINE AMIDASE AMIC"/>
    <property type="match status" value="1"/>
</dbReference>
<dbReference type="SUPFAM" id="SSF53187">
    <property type="entry name" value="Zn-dependent exopeptidases"/>
    <property type="match status" value="1"/>
</dbReference>
<dbReference type="PANTHER" id="PTHR30404">
    <property type="entry name" value="N-ACETYLMURAMOYL-L-ALANINE AMIDASE"/>
    <property type="match status" value="1"/>
</dbReference>
<evidence type="ECO:0000313" key="7">
    <source>
        <dbReference type="Proteomes" id="UP000320300"/>
    </source>
</evidence>
<dbReference type="InterPro" id="IPR050695">
    <property type="entry name" value="N-acetylmuramoyl_amidase_3"/>
</dbReference>
<dbReference type="Pfam" id="PF01520">
    <property type="entry name" value="Amidase_3"/>
    <property type="match status" value="1"/>
</dbReference>
<dbReference type="EC" id="3.5.1.28" evidence="2"/>
<evidence type="ECO:0000256" key="1">
    <source>
        <dbReference type="ARBA" id="ARBA00001561"/>
    </source>
</evidence>
<proteinExistence type="predicted"/>
<keyword evidence="4" id="KW-0812">Transmembrane</keyword>
<reference evidence="6 7" key="1">
    <citation type="submission" date="2017-05" db="EMBL/GenBank/DDBJ databases">
        <authorList>
            <person name="Varghese N."/>
            <person name="Submissions S."/>
        </authorList>
    </citation>
    <scope>NUCLEOTIDE SEQUENCE [LARGE SCALE GENOMIC DNA]</scope>
    <source>
        <strain evidence="6 7">DSM 19036</strain>
    </source>
</reference>
<dbReference type="Gene3D" id="3.40.630.40">
    <property type="entry name" value="Zn-dependent exopeptidases"/>
    <property type="match status" value="1"/>
</dbReference>
<protein>
    <recommendedName>
        <fullName evidence="2">N-acetylmuramoyl-L-alanine amidase</fullName>
        <ecNumber evidence="2">3.5.1.28</ecNumber>
    </recommendedName>
</protein>
<dbReference type="OrthoDB" id="649093at2"/>
<dbReference type="Pfam" id="PF05569">
    <property type="entry name" value="Peptidase_M56"/>
    <property type="match status" value="1"/>
</dbReference>
<dbReference type="RefSeq" id="WP_142526368.1">
    <property type="nucleotide sequence ID" value="NZ_CBCSJO010000002.1"/>
</dbReference>
<dbReference type="GO" id="GO:0030288">
    <property type="term" value="C:outer membrane-bounded periplasmic space"/>
    <property type="evidence" value="ECO:0007669"/>
    <property type="project" value="TreeGrafter"/>
</dbReference>
<feature type="transmembrane region" description="Helical" evidence="4">
    <location>
        <begin position="268"/>
        <end position="290"/>
    </location>
</feature>
<feature type="domain" description="MurNAc-LAA" evidence="5">
    <location>
        <begin position="358"/>
        <end position="476"/>
    </location>
</feature>
<name>A0A521AJR4_9SPHI</name>
<evidence type="ECO:0000259" key="5">
    <source>
        <dbReference type="SMART" id="SM00646"/>
    </source>
</evidence>
<keyword evidence="7" id="KW-1185">Reference proteome</keyword>
<dbReference type="SMART" id="SM00646">
    <property type="entry name" value="Ami_3"/>
    <property type="match status" value="1"/>
</dbReference>
<dbReference type="InterPro" id="IPR008756">
    <property type="entry name" value="Peptidase_M56"/>
</dbReference>
<comment type="catalytic activity">
    <reaction evidence="1">
        <text>Hydrolyzes the link between N-acetylmuramoyl residues and L-amino acid residues in certain cell-wall glycopeptides.</text>
        <dbReference type="EC" id="3.5.1.28"/>
    </reaction>
</comment>
<organism evidence="6 7">
    <name type="scientific">Pedobacter westerhofensis</name>
    <dbReference type="NCBI Taxonomy" id="425512"/>
    <lineage>
        <taxon>Bacteria</taxon>
        <taxon>Pseudomonadati</taxon>
        <taxon>Bacteroidota</taxon>
        <taxon>Sphingobacteriia</taxon>
        <taxon>Sphingobacteriales</taxon>
        <taxon>Sphingobacteriaceae</taxon>
        <taxon>Pedobacter</taxon>
    </lineage>
</organism>
<keyword evidence="3" id="KW-0378">Hydrolase</keyword>
<dbReference type="Proteomes" id="UP000320300">
    <property type="component" value="Unassembled WGS sequence"/>
</dbReference>
<feature type="transmembrane region" description="Helical" evidence="4">
    <location>
        <begin position="99"/>
        <end position="120"/>
    </location>
</feature>
<gene>
    <name evidence="6" type="ORF">SAMN06265348_101255</name>
</gene>
<dbReference type="CDD" id="cd02696">
    <property type="entry name" value="MurNAc-LAA"/>
    <property type="match status" value="1"/>
</dbReference>
<dbReference type="EMBL" id="FXTN01000001">
    <property type="protein sequence ID" value="SMO35008.1"/>
    <property type="molecule type" value="Genomic_DNA"/>
</dbReference>
<evidence type="ECO:0000256" key="2">
    <source>
        <dbReference type="ARBA" id="ARBA00011901"/>
    </source>
</evidence>
<dbReference type="GO" id="GO:0009253">
    <property type="term" value="P:peptidoglycan catabolic process"/>
    <property type="evidence" value="ECO:0007669"/>
    <property type="project" value="InterPro"/>
</dbReference>